<dbReference type="FunFam" id="3.40.50.2300:FF:000289">
    <property type="entry name" value="Osmosensing histidine protein kinase SLN1"/>
    <property type="match status" value="1"/>
</dbReference>
<dbReference type="InterPro" id="IPR011006">
    <property type="entry name" value="CheY-like_superfamily"/>
</dbReference>
<gene>
    <name evidence="19" type="primary">SLN1</name>
    <name evidence="19" type="ORF">ATY40_BA7502978</name>
</gene>
<dbReference type="Proteomes" id="UP000094565">
    <property type="component" value="Chromosome 2"/>
</dbReference>
<evidence type="ECO:0000256" key="3">
    <source>
        <dbReference type="ARBA" id="ARBA00012438"/>
    </source>
</evidence>
<dbReference type="PANTHER" id="PTHR43047">
    <property type="entry name" value="TWO-COMPONENT HISTIDINE PROTEIN KINASE"/>
    <property type="match status" value="1"/>
</dbReference>
<dbReference type="GO" id="GO:0009927">
    <property type="term" value="F:histidine phosphotransfer kinase activity"/>
    <property type="evidence" value="ECO:0007669"/>
    <property type="project" value="TreeGrafter"/>
</dbReference>
<evidence type="ECO:0000259" key="17">
    <source>
        <dbReference type="PROSITE" id="PS50109"/>
    </source>
</evidence>
<dbReference type="SMART" id="SM00448">
    <property type="entry name" value="REC"/>
    <property type="match status" value="1"/>
</dbReference>
<keyword evidence="6 16" id="KW-0812">Transmembrane</keyword>
<evidence type="ECO:0000256" key="13">
    <source>
        <dbReference type="ARBA" id="ARBA00023180"/>
    </source>
</evidence>
<dbReference type="PROSITE" id="PS51257">
    <property type="entry name" value="PROKAR_LIPOPROTEIN"/>
    <property type="match status" value="1"/>
</dbReference>
<dbReference type="InterPro" id="IPR005467">
    <property type="entry name" value="His_kinase_dom"/>
</dbReference>
<evidence type="ECO:0000256" key="15">
    <source>
        <dbReference type="SAM" id="MobiDB-lite"/>
    </source>
</evidence>
<dbReference type="GO" id="GO:0036180">
    <property type="term" value="P:filamentous growth of a population of unicellular organisms in response to biotic stimulus"/>
    <property type="evidence" value="ECO:0007669"/>
    <property type="project" value="UniProtKB-ARBA"/>
</dbReference>
<evidence type="ECO:0000256" key="9">
    <source>
        <dbReference type="ARBA" id="ARBA00022840"/>
    </source>
</evidence>
<dbReference type="Gene3D" id="1.10.287.130">
    <property type="match status" value="1"/>
</dbReference>
<dbReference type="GO" id="GO:0005524">
    <property type="term" value="F:ATP binding"/>
    <property type="evidence" value="ECO:0007669"/>
    <property type="project" value="UniProtKB-KW"/>
</dbReference>
<evidence type="ECO:0000256" key="12">
    <source>
        <dbReference type="ARBA" id="ARBA00023136"/>
    </source>
</evidence>
<evidence type="ECO:0000256" key="14">
    <source>
        <dbReference type="PROSITE-ProRule" id="PRU00169"/>
    </source>
</evidence>
<dbReference type="CDD" id="cd06225">
    <property type="entry name" value="HAMP"/>
    <property type="match status" value="1"/>
</dbReference>
<dbReference type="CDD" id="cd00082">
    <property type="entry name" value="HisKA"/>
    <property type="match status" value="1"/>
</dbReference>
<dbReference type="PROSITE" id="PS50110">
    <property type="entry name" value="RESPONSE_REGULATORY"/>
    <property type="match status" value="1"/>
</dbReference>
<evidence type="ECO:0000256" key="16">
    <source>
        <dbReference type="SAM" id="Phobius"/>
    </source>
</evidence>
<feature type="compositionally biased region" description="Polar residues" evidence="15">
    <location>
        <begin position="401"/>
        <end position="420"/>
    </location>
</feature>
<dbReference type="FunFam" id="1.10.287.130:FF:000004">
    <property type="entry name" value="Ethylene receptor 1"/>
    <property type="match status" value="1"/>
</dbReference>
<evidence type="ECO:0000259" key="18">
    <source>
        <dbReference type="PROSITE" id="PS50110"/>
    </source>
</evidence>
<dbReference type="AlphaFoldDB" id="A0A1B2JAP2"/>
<feature type="transmembrane region" description="Helical" evidence="16">
    <location>
        <begin position="12"/>
        <end position="35"/>
    </location>
</feature>
<feature type="modified residue" description="4-aspartylphosphate" evidence="14">
    <location>
        <position position="1147"/>
    </location>
</feature>
<keyword evidence="8" id="KW-0418">Kinase</keyword>
<feature type="compositionally biased region" description="Basic and acidic residues" evidence="15">
    <location>
        <begin position="670"/>
        <end position="686"/>
    </location>
</feature>
<keyword evidence="12 16" id="KW-0472">Membrane</keyword>
<protein>
    <recommendedName>
        <fullName evidence="3">histidine kinase</fullName>
        <ecNumber evidence="3">2.7.13.3</ecNumber>
    </recommendedName>
</protein>
<sequence length="1215" mass="134847">MRRLKVSIRTQLILLVCMVAILSLVILACITGVYFTSNLTAARSERLEVISELKVSELIQSFTNLYYQAFWLSTRDTLEDSLISSKVGNSSVDTSTAASATIQSFLNSNEDFLQCKLYSLNFDTLSYVESSTDQTGNHTSFTPSLFPLDEPTPAVLQVLRTYGGYIAGPSNNGSAFFVSLTLPIYINSSIIIDSPELSGYLTVMSLANSLMSATSYSTVLDAADISFTQLILNPQNASLILGFQYVFPPYGHDIDSTDVLYPLDDYAPVYQLNQRQYSADGTLISTTNLGSSSKITNPFGESVAVGYSRADLYFANWTVIVEQSRSSFMAPIVKFRNIIIGVSIGMAAFFCLITFPLAHWGVRPILRLQKTSEAITRGWGLRTGKDKRQSPDKYTPYASLTPVSNSFPNDTDPNSRSSTTSREHSFFIPERIPEKNRFFKDELSDLTNAFNTMTEELYMQYTHLEDRVKARTKELEVAKIAAEAANEAKTVFIANISHELRTPLNGILGMTTIATEYTDMNMIKDSLKVIYRSGELLLHILTELLTFSKNTLNRSKLNKKNFQIMDVALQIKSIFGKISKDQHVNLIIFVKPNLLRNMILYGDANRIIQVVMNLVGNALKFTPEDGTVSLQIKVVGEYDRERSKRHDYGYVFVKNPNHKSAPSISTGSHVKSDSKDQSISHLKVDEESPSTPNTPNTPTSVMLNTKRRLLQVTGRNKPNDSNVHDLHSDLNPEISSHNEKEDFSDCGDSITLHTLDSSDYVKVVSGFQKEGHGEQLSNDYSSDTNVEATGTELNSKDDDHTDDSIFEKGGSRRLDVPREWTIEITVQDTGTGISEELQERVFEPFVQGDQTLSRSHGGTGLGLSICKQLAKMMKGTLTLQSKLGEGSKFTFRFPITQTGEVFSEGGDQTFNDEFNEDSKVNRRVSFMEPKFEADEEVEDEDADEDDCKRFELTGVNNGTDTVIVKTEELTNRNNKDLNNKNNGQLPDNIKEEDEVEEMDGDVANFEGKPTPGDSSSNSSPKLLNVLPKSIKQNRANAESLTLKLDGTSEKKIPSSTEKTRDRPSLSAMPSSGTLSSLGTSNSGNGSIDTNLRILVAEDNQVNQEVIRRMLNLDGLKDVTIVSNGQEAINTITEITKKGGYFDIVFMDVQMPILDGLKATQHIRKELHYTHPIVALTAYVDESNVAECLDSGMTGFLAKPVRKVQLRRLIADICSA</sequence>
<dbReference type="InterPro" id="IPR001789">
    <property type="entry name" value="Sig_transdc_resp-reg_receiver"/>
</dbReference>
<dbReference type="GO" id="GO:0005886">
    <property type="term" value="C:plasma membrane"/>
    <property type="evidence" value="ECO:0007669"/>
    <property type="project" value="TreeGrafter"/>
</dbReference>
<evidence type="ECO:0000256" key="8">
    <source>
        <dbReference type="ARBA" id="ARBA00022777"/>
    </source>
</evidence>
<dbReference type="SUPFAM" id="SSF52172">
    <property type="entry name" value="CheY-like"/>
    <property type="match status" value="1"/>
</dbReference>
<keyword evidence="13" id="KW-0325">Glycoprotein</keyword>
<keyword evidence="7" id="KW-0547">Nucleotide-binding</keyword>
<evidence type="ECO:0000256" key="5">
    <source>
        <dbReference type="ARBA" id="ARBA00022679"/>
    </source>
</evidence>
<feature type="domain" description="Response regulatory" evidence="18">
    <location>
        <begin position="1092"/>
        <end position="1213"/>
    </location>
</feature>
<dbReference type="SMART" id="SM00387">
    <property type="entry name" value="HATPase_c"/>
    <property type="match status" value="1"/>
</dbReference>
<evidence type="ECO:0000256" key="7">
    <source>
        <dbReference type="ARBA" id="ARBA00022741"/>
    </source>
</evidence>
<keyword evidence="9" id="KW-0067">ATP-binding</keyword>
<dbReference type="Pfam" id="PF00072">
    <property type="entry name" value="Response_reg"/>
    <property type="match status" value="1"/>
</dbReference>
<evidence type="ECO:0000256" key="10">
    <source>
        <dbReference type="ARBA" id="ARBA00022989"/>
    </source>
</evidence>
<dbReference type="GO" id="GO:0000155">
    <property type="term" value="F:phosphorelay sensor kinase activity"/>
    <property type="evidence" value="ECO:0007669"/>
    <property type="project" value="InterPro"/>
</dbReference>
<dbReference type="InterPro" id="IPR036097">
    <property type="entry name" value="HisK_dim/P_sf"/>
</dbReference>
<dbReference type="PANTHER" id="PTHR43047:SF72">
    <property type="entry name" value="OSMOSENSING HISTIDINE PROTEIN KINASE SLN1"/>
    <property type="match status" value="1"/>
</dbReference>
<evidence type="ECO:0000256" key="2">
    <source>
        <dbReference type="ARBA" id="ARBA00004370"/>
    </source>
</evidence>
<feature type="region of interest" description="Disordered" evidence="15">
    <location>
        <begin position="771"/>
        <end position="810"/>
    </location>
</feature>
<keyword evidence="20" id="KW-1185">Reference proteome</keyword>
<dbReference type="GO" id="GO:0007234">
    <property type="term" value="P:osmosensory signaling via phosphorelay pathway"/>
    <property type="evidence" value="ECO:0007669"/>
    <property type="project" value="UniProtKB-ARBA"/>
</dbReference>
<dbReference type="InterPro" id="IPR004358">
    <property type="entry name" value="Sig_transdc_His_kin-like_C"/>
</dbReference>
<comment type="subcellular location">
    <subcellularLocation>
        <location evidence="2">Membrane</location>
    </subcellularLocation>
</comment>
<feature type="region of interest" description="Disordered" evidence="15">
    <location>
        <begin position="380"/>
        <end position="424"/>
    </location>
</feature>
<evidence type="ECO:0000313" key="19">
    <source>
        <dbReference type="EMBL" id="ANZ75114.1"/>
    </source>
</evidence>
<feature type="region of interest" description="Disordered" evidence="15">
    <location>
        <begin position="969"/>
        <end position="988"/>
    </location>
</feature>
<keyword evidence="4 14" id="KW-0597">Phosphoprotein</keyword>
<name>A0A1B2JAP2_PICPA</name>
<dbReference type="Pfam" id="PF02518">
    <property type="entry name" value="HATPase_c"/>
    <property type="match status" value="1"/>
</dbReference>
<dbReference type="InterPro" id="IPR003594">
    <property type="entry name" value="HATPase_dom"/>
</dbReference>
<reference evidence="19 20" key="1">
    <citation type="submission" date="2016-02" db="EMBL/GenBank/DDBJ databases">
        <title>Comparative genomic and transcriptomic foundation for Pichia pastoris.</title>
        <authorList>
            <person name="Love K.R."/>
            <person name="Shah K.A."/>
            <person name="Whittaker C.A."/>
            <person name="Wu J."/>
            <person name="Bartlett M.C."/>
            <person name="Ma D."/>
            <person name="Leeson R.L."/>
            <person name="Priest M."/>
            <person name="Young S.K."/>
            <person name="Love J.C."/>
        </authorList>
    </citation>
    <scope>NUCLEOTIDE SEQUENCE [LARGE SCALE GENOMIC DNA]</scope>
    <source>
        <strain evidence="19 20">ATCC 28485</strain>
    </source>
</reference>
<organism evidence="19 20">
    <name type="scientific">Komagataella pastoris</name>
    <name type="common">Yeast</name>
    <name type="synonym">Pichia pastoris</name>
    <dbReference type="NCBI Taxonomy" id="4922"/>
    <lineage>
        <taxon>Eukaryota</taxon>
        <taxon>Fungi</taxon>
        <taxon>Dikarya</taxon>
        <taxon>Ascomycota</taxon>
        <taxon>Saccharomycotina</taxon>
        <taxon>Pichiomycetes</taxon>
        <taxon>Pichiales</taxon>
        <taxon>Pichiaceae</taxon>
        <taxon>Komagataella</taxon>
    </lineage>
</organism>
<evidence type="ECO:0000256" key="6">
    <source>
        <dbReference type="ARBA" id="ARBA00022692"/>
    </source>
</evidence>
<feature type="domain" description="Histidine kinase" evidence="17">
    <location>
        <begin position="495"/>
        <end position="897"/>
    </location>
</feature>
<dbReference type="Pfam" id="PF00512">
    <property type="entry name" value="HisKA"/>
    <property type="match status" value="1"/>
</dbReference>
<dbReference type="Gene3D" id="3.30.565.10">
    <property type="entry name" value="Histidine kinase-like ATPase, C-terminal domain"/>
    <property type="match status" value="2"/>
</dbReference>
<evidence type="ECO:0000313" key="20">
    <source>
        <dbReference type="Proteomes" id="UP000094565"/>
    </source>
</evidence>
<dbReference type="SUPFAM" id="SSF55874">
    <property type="entry name" value="ATPase domain of HSP90 chaperone/DNA topoisomerase II/histidine kinase"/>
    <property type="match status" value="2"/>
</dbReference>
<feature type="compositionally biased region" description="Low complexity" evidence="15">
    <location>
        <begin position="689"/>
        <end position="700"/>
    </location>
</feature>
<dbReference type="SMART" id="SM00388">
    <property type="entry name" value="HisKA"/>
    <property type="match status" value="1"/>
</dbReference>
<accession>A0A1B2JAP2</accession>
<dbReference type="PROSITE" id="PS50109">
    <property type="entry name" value="HIS_KIN"/>
    <property type="match status" value="1"/>
</dbReference>
<dbReference type="GO" id="GO:1900445">
    <property type="term" value="P:positive regulation of filamentous growth of a population of unicellular organisms in response to biotic stimulus"/>
    <property type="evidence" value="ECO:0007669"/>
    <property type="project" value="UniProtKB-ARBA"/>
</dbReference>
<dbReference type="InterPro" id="IPR003661">
    <property type="entry name" value="HisK_dim/P_dom"/>
</dbReference>
<keyword evidence="11" id="KW-0902">Two-component regulatory system</keyword>
<dbReference type="EC" id="2.7.13.3" evidence="3"/>
<evidence type="ECO:0000256" key="1">
    <source>
        <dbReference type="ARBA" id="ARBA00000085"/>
    </source>
</evidence>
<feature type="compositionally biased region" description="Polar residues" evidence="15">
    <location>
        <begin position="775"/>
        <end position="793"/>
    </location>
</feature>
<proteinExistence type="predicted"/>
<comment type="catalytic activity">
    <reaction evidence="1">
        <text>ATP + protein L-histidine = ADP + protein N-phospho-L-histidine.</text>
        <dbReference type="EC" id="2.7.13.3"/>
    </reaction>
</comment>
<feature type="compositionally biased region" description="Basic and acidic residues" evidence="15">
    <location>
        <begin position="969"/>
        <end position="978"/>
    </location>
</feature>
<feature type="compositionally biased region" description="Polar residues" evidence="15">
    <location>
        <begin position="1012"/>
        <end position="1021"/>
    </location>
</feature>
<keyword evidence="5" id="KW-0808">Transferase</keyword>
<dbReference type="SUPFAM" id="SSF47384">
    <property type="entry name" value="Homodimeric domain of signal transducing histidine kinase"/>
    <property type="match status" value="1"/>
</dbReference>
<dbReference type="PRINTS" id="PR00344">
    <property type="entry name" value="BCTRLSENSOR"/>
</dbReference>
<dbReference type="Gene3D" id="3.40.50.2300">
    <property type="match status" value="1"/>
</dbReference>
<feature type="region of interest" description="Disordered" evidence="15">
    <location>
        <begin position="1037"/>
        <end position="1083"/>
    </location>
</feature>
<feature type="region of interest" description="Disordered" evidence="15">
    <location>
        <begin position="993"/>
        <end position="1022"/>
    </location>
</feature>
<feature type="compositionally biased region" description="Basic and acidic residues" evidence="15">
    <location>
        <begin position="1046"/>
        <end position="1063"/>
    </location>
</feature>
<evidence type="ECO:0000256" key="4">
    <source>
        <dbReference type="ARBA" id="ARBA00022553"/>
    </source>
</evidence>
<feature type="compositionally biased region" description="Polar residues" evidence="15">
    <location>
        <begin position="659"/>
        <end position="669"/>
    </location>
</feature>
<feature type="compositionally biased region" description="Low complexity" evidence="15">
    <location>
        <begin position="1070"/>
        <end position="1083"/>
    </location>
</feature>
<evidence type="ECO:0000256" key="11">
    <source>
        <dbReference type="ARBA" id="ARBA00023012"/>
    </source>
</evidence>
<dbReference type="InterPro" id="IPR036890">
    <property type="entry name" value="HATPase_C_sf"/>
</dbReference>
<feature type="region of interest" description="Disordered" evidence="15">
    <location>
        <begin position="659"/>
        <end position="703"/>
    </location>
</feature>
<feature type="transmembrane region" description="Helical" evidence="16">
    <location>
        <begin position="338"/>
        <end position="362"/>
    </location>
</feature>
<dbReference type="OrthoDB" id="60033at2759"/>
<keyword evidence="10 16" id="KW-1133">Transmembrane helix</keyword>
<dbReference type="EMBL" id="CP014585">
    <property type="protein sequence ID" value="ANZ75114.1"/>
    <property type="molecule type" value="Genomic_DNA"/>
</dbReference>
<feature type="compositionally biased region" description="Basic and acidic residues" evidence="15">
    <location>
        <begin position="794"/>
        <end position="810"/>
    </location>
</feature>
<dbReference type="CDD" id="cd17546">
    <property type="entry name" value="REC_hyHK_CKI1_RcsC-like"/>
    <property type="match status" value="1"/>
</dbReference>